<name>A0ABN6RS34_9DEIO</name>
<evidence type="ECO:0000313" key="3">
    <source>
        <dbReference type="Proteomes" id="UP001064971"/>
    </source>
</evidence>
<feature type="compositionally biased region" description="Polar residues" evidence="1">
    <location>
        <begin position="336"/>
        <end position="351"/>
    </location>
</feature>
<dbReference type="RefSeq" id="WP_264778703.1">
    <property type="nucleotide sequence ID" value="NZ_AP026563.1"/>
</dbReference>
<evidence type="ECO:0000313" key="2">
    <source>
        <dbReference type="EMBL" id="BDP44783.1"/>
    </source>
</evidence>
<gene>
    <name evidence="2" type="ORF">DAETH_47520</name>
</gene>
<keyword evidence="2" id="KW-0614">Plasmid</keyword>
<accession>A0ABN6RS34</accession>
<organism evidence="2 3">
    <name type="scientific">Deinococcus aetherius</name>
    <dbReference type="NCBI Taxonomy" id="200252"/>
    <lineage>
        <taxon>Bacteria</taxon>
        <taxon>Thermotogati</taxon>
        <taxon>Deinococcota</taxon>
        <taxon>Deinococci</taxon>
        <taxon>Deinococcales</taxon>
        <taxon>Deinococcaceae</taxon>
        <taxon>Deinococcus</taxon>
    </lineage>
</organism>
<feature type="region of interest" description="Disordered" evidence="1">
    <location>
        <begin position="128"/>
        <end position="391"/>
    </location>
</feature>
<evidence type="ECO:0000256" key="1">
    <source>
        <dbReference type="SAM" id="MobiDB-lite"/>
    </source>
</evidence>
<sequence length="638" mass="64370">MQIDQERLEALRPKLVNHGVDVEHLPPPDSEEWGALVRELNLKDPGLAQDFSGLRYDPDELLSSELVERQATRATARTGVRGWLKAPFQKKTVNGDEAPNTALVRNVLLGAGAAAAVAFYVLVPSGDKASASRTDGQHPVVPANEAAVPSPQPTPAVHGDAVPAPGDTVPTDTIHPQEDEPRVDDRADPTGQGGGNDSGAPSSPGSGGPAVDRTPVVGGAAPTAQDPTGMGGSTSGQVGQSTPAFRPAPRVSAPVIIRQTSPQGTPLHPRPPKDQAVQAPPALSGSRDTSGSGTAGGEARPWALSGSAAQNTSGEAPRRYGLSSTNAGAATATPEPGNSSSSARYGLSSTAAAEPTPPRLVSLAAAQGGGAPASTASGAQEQSDRRPPVAQNSTQALGLLSMQGSSTSEATTSPGAGISTASSYSLSGMTGTGAAALQGAAESAAPTPAAEARAPYPVGRPLAAKLLVGALAVQGVASGLLVYAETEDGATWRGTPQLDAQGRIQMTFDTVLQGNREYPLEADAYGPDGLPGVRTQVKPTAPNLVSSLMSGFFGGAKAFVDAMVNQRNVTVQTGVGGTGSVVTSSAANTPNFWMITGANTLGSLQLPEGKASFVNVAELPKGTTLQIVVRRNSGGNGQ</sequence>
<dbReference type="Proteomes" id="UP001064971">
    <property type="component" value="Plasmid pDAETH-3"/>
</dbReference>
<geneLocation type="plasmid" evidence="2 3">
    <name>pDAETH-3</name>
</geneLocation>
<reference evidence="2" key="1">
    <citation type="submission" date="2022-07" db="EMBL/GenBank/DDBJ databases">
        <title>Complete Genome Sequence of the Radioresistant Bacterium Deinococcus aetherius ST0316, Isolated from the Air Dust collected in Lower Stratosphere above Japan.</title>
        <authorList>
            <person name="Satoh K."/>
            <person name="Hagiwara K."/>
            <person name="Katsumata K."/>
            <person name="Kubo A."/>
            <person name="Yokobori S."/>
            <person name="Yamagishi A."/>
            <person name="Oono Y."/>
            <person name="Narumi I."/>
        </authorList>
    </citation>
    <scope>NUCLEOTIDE SEQUENCE</scope>
    <source>
        <strain evidence="2">ST0316</strain>
        <plasmid evidence="2">pDAETH-3</plasmid>
    </source>
</reference>
<proteinExistence type="predicted"/>
<feature type="compositionally biased region" description="Basic and acidic residues" evidence="1">
    <location>
        <begin position="175"/>
        <end position="188"/>
    </location>
</feature>
<dbReference type="EMBL" id="AP026563">
    <property type="protein sequence ID" value="BDP44783.1"/>
    <property type="molecule type" value="Genomic_DNA"/>
</dbReference>
<protein>
    <submittedName>
        <fullName evidence="2">Uncharacterized protein</fullName>
    </submittedName>
</protein>
<keyword evidence="3" id="KW-1185">Reference proteome</keyword>